<dbReference type="InterPro" id="IPR039556">
    <property type="entry name" value="ICL/PEPM"/>
</dbReference>
<proteinExistence type="predicted"/>
<dbReference type="GO" id="GO:0016833">
    <property type="term" value="F:oxo-acid-lyase activity"/>
    <property type="evidence" value="ECO:0007669"/>
    <property type="project" value="UniProtKB-ARBA"/>
</dbReference>
<dbReference type="Gene3D" id="3.20.20.60">
    <property type="entry name" value="Phosphoenolpyruvate-binding domains"/>
    <property type="match status" value="1"/>
</dbReference>
<dbReference type="AlphaFoldDB" id="W0PBV4"/>
<dbReference type="KEGG" id="amim:MIM_c04310"/>
<dbReference type="Pfam" id="PF13714">
    <property type="entry name" value="PEP_mutase"/>
    <property type="match status" value="1"/>
</dbReference>
<dbReference type="PANTHER" id="PTHR42905">
    <property type="entry name" value="PHOSPHOENOLPYRUVATE CARBOXYLASE"/>
    <property type="match status" value="1"/>
</dbReference>
<keyword evidence="2" id="KW-1185">Reference proteome</keyword>
<dbReference type="EMBL" id="CP003915">
    <property type="protein sequence ID" value="AHG62533.1"/>
    <property type="molecule type" value="Genomic_DNA"/>
</dbReference>
<accession>W0PBV4</accession>
<dbReference type="InterPro" id="IPR040442">
    <property type="entry name" value="Pyrv_kinase-like_dom_sf"/>
</dbReference>
<dbReference type="eggNOG" id="COG2513">
    <property type="taxonomic scope" value="Bacteria"/>
</dbReference>
<dbReference type="PANTHER" id="PTHR42905:SF2">
    <property type="entry name" value="PHOSPHOENOLPYRUVATE CARBOXYLASE FAMILY PROTEIN"/>
    <property type="match status" value="1"/>
</dbReference>
<dbReference type="PROSITE" id="PS00161">
    <property type="entry name" value="ISOCITRATE_LYASE"/>
    <property type="match status" value="1"/>
</dbReference>
<dbReference type="RefSeq" id="WP_025371139.1">
    <property type="nucleotide sequence ID" value="NZ_CP003915.1"/>
</dbReference>
<evidence type="ECO:0000313" key="1">
    <source>
        <dbReference type="EMBL" id="AHG62533.1"/>
    </source>
</evidence>
<evidence type="ECO:0000313" key="2">
    <source>
        <dbReference type="Proteomes" id="UP000019095"/>
    </source>
</evidence>
<reference evidence="1 2" key="1">
    <citation type="journal article" date="2014" name="Microbiology">
        <title>Unravelling the complete genome sequence of Advenella mimigardefordensis strain DPN7T and novel insights in the catabolism of the xenobiotic polythioester precursor 3,3'-dithiodipropionate.</title>
        <authorList>
            <person name="Wubbeler J.H."/>
            <person name="Hiessl S."/>
            <person name="Schuldes J."/>
            <person name="Thurmer A."/>
            <person name="Daniel R."/>
            <person name="Steinbuchel A."/>
        </authorList>
    </citation>
    <scope>NUCLEOTIDE SEQUENCE [LARGE SCALE GENOMIC DNA]</scope>
    <source>
        <strain evidence="2">DSM 17166 / LMG 22922 / DPN7</strain>
    </source>
</reference>
<name>W0PBV4_ADVMD</name>
<protein>
    <submittedName>
        <fullName evidence="1">Putative bifunctional carboxyvinyl-carboxyphosphonate phosphorylmutase/isocitrate lyase</fullName>
    </submittedName>
</protein>
<dbReference type="InterPro" id="IPR015813">
    <property type="entry name" value="Pyrv/PenolPyrv_kinase-like_dom"/>
</dbReference>
<organism evidence="1 2">
    <name type="scientific">Advenella mimigardefordensis (strain DSM 17166 / LMG 22922 / DPN7)</name>
    <dbReference type="NCBI Taxonomy" id="1247726"/>
    <lineage>
        <taxon>Bacteria</taxon>
        <taxon>Pseudomonadati</taxon>
        <taxon>Pseudomonadota</taxon>
        <taxon>Betaproteobacteria</taxon>
        <taxon>Burkholderiales</taxon>
        <taxon>Alcaligenaceae</taxon>
    </lineage>
</organism>
<dbReference type="CDD" id="cd00377">
    <property type="entry name" value="ICL_PEPM"/>
    <property type="match status" value="1"/>
</dbReference>
<dbReference type="PATRIC" id="fig|1247726.3.peg.473"/>
<dbReference type="InterPro" id="IPR018523">
    <property type="entry name" value="Isocitrate_lyase_ph_CS"/>
</dbReference>
<sequence>MTKASEQFRALLATGEMAVAPGVYDGLTARLVEQAGFPVVYMTGAGTSAARGYPDYGLLTMTEMVEAAGVLARTVRIPVIADADTGYGNELNVTRAVREFEMRGVAGIHIEDQVFPKRCGHLDGKEIVSTEDFLAKIRAAVAAREDDRFCIIARTDARAVTTFEEAITRANLALEAGADLIFVEATQSFEEFKRVPQLVKGPCLINIVKGGKTPDISLADAAEAGYRLAILPSLLSVAVIDACESALTQLTQTGLPPSSAEGSSLRARFQRFRADEWDALRTRFRGDVVQTDEPTDQKRA</sequence>
<dbReference type="SUPFAM" id="SSF51621">
    <property type="entry name" value="Phosphoenolpyruvate/pyruvate domain"/>
    <property type="match status" value="1"/>
</dbReference>
<dbReference type="HOGENOM" id="CLU_027389_3_2_4"/>
<dbReference type="OrthoDB" id="9771433at2"/>
<keyword evidence="1" id="KW-0456">Lyase</keyword>
<gene>
    <name evidence="1" type="ORF">MIM_c04310</name>
</gene>
<dbReference type="STRING" id="1247726.MIM_c04310"/>
<dbReference type="Proteomes" id="UP000019095">
    <property type="component" value="Chromosome"/>
</dbReference>